<protein>
    <submittedName>
        <fullName evidence="1">Uncharacterized protein</fullName>
    </submittedName>
</protein>
<dbReference type="EMBL" id="CM046505">
    <property type="protein sequence ID" value="KAI8675736.1"/>
    <property type="molecule type" value="Genomic_DNA"/>
</dbReference>
<proteinExistence type="predicted"/>
<evidence type="ECO:0000313" key="2">
    <source>
        <dbReference type="Proteomes" id="UP001065298"/>
    </source>
</evidence>
<organism evidence="1 2">
    <name type="scientific">Fusarium keratoplasticum</name>
    <dbReference type="NCBI Taxonomy" id="1328300"/>
    <lineage>
        <taxon>Eukaryota</taxon>
        <taxon>Fungi</taxon>
        <taxon>Dikarya</taxon>
        <taxon>Ascomycota</taxon>
        <taxon>Pezizomycotina</taxon>
        <taxon>Sordariomycetes</taxon>
        <taxon>Hypocreomycetidae</taxon>
        <taxon>Hypocreales</taxon>
        <taxon>Nectriaceae</taxon>
        <taxon>Fusarium</taxon>
        <taxon>Fusarium solani species complex</taxon>
    </lineage>
</organism>
<name>A0ACC0R931_9HYPO</name>
<reference evidence="1" key="1">
    <citation type="submission" date="2022-06" db="EMBL/GenBank/DDBJ databases">
        <title>Fusarium solani species complex genomes reveal bases of compartmentalisation and animal pathogenesis.</title>
        <authorList>
            <person name="Tsai I.J."/>
        </authorList>
    </citation>
    <scope>NUCLEOTIDE SEQUENCE</scope>
    <source>
        <strain evidence="1">Fu6.1</strain>
    </source>
</reference>
<sequence>MTAAEALKAVDLAPNLEFTSSRNDSAIYYTQRTDGSEDVFFANNGLREQVDVLLSLRGQGYPKILNPTTGETVGFVISSRSGPRTNLAYNFNPPESIVVVMRRKARKSLHSVSKDEHQLLAATPFESFVATPHQNISSSFAVTLWAKPEVAQFGTSNYIIYPTSSYGDGHASMSLSLGTNGIQIGEATTSSPKTVIGLNETANNFAVSGWTHFAIVYENDTLSLYVNGEMISKGTKSSNIVHPGLGQPDAPARMPKRFDGDLAGLEVHAEPLKAAEIKALFEQGLPQPNSPSPIELRGSDKALFRRGGNTLVSLNGSWEVSFPADRLPKKRGSLTIELPQLKSLKDHEDFDVAHFSGTATYKTKFQLPKDHGTKTSKGAKTCVLLNLGRVENIASVKQNFAIEEWPDWFAKGLEGRGYNNGDEFGNDGTRKPGERVTFTSWKHYDESSPLFESGLLGPVTVTVAELVDVKV</sequence>
<accession>A0ACC0R931</accession>
<gene>
    <name evidence="1" type="ORF">NCS57_00475600</name>
</gene>
<evidence type="ECO:0000313" key="1">
    <source>
        <dbReference type="EMBL" id="KAI8675736.1"/>
    </source>
</evidence>
<keyword evidence="2" id="KW-1185">Reference proteome</keyword>
<comment type="caution">
    <text evidence="1">The sequence shown here is derived from an EMBL/GenBank/DDBJ whole genome shotgun (WGS) entry which is preliminary data.</text>
</comment>
<dbReference type="Proteomes" id="UP001065298">
    <property type="component" value="Chromosome 3"/>
</dbReference>